<comment type="similarity">
    <text evidence="1 3">Belongs to the peptidase S9A family.</text>
</comment>
<dbReference type="EC" id="3.4.21.-" evidence="3"/>
<dbReference type="PRINTS" id="PR00862">
    <property type="entry name" value="PROLIGOPTASE"/>
</dbReference>
<dbReference type="EMBL" id="BPLF01000003">
    <property type="protein sequence ID" value="GIX64621.1"/>
    <property type="molecule type" value="Genomic_DNA"/>
</dbReference>
<dbReference type="AlphaFoldDB" id="A0AAV4LWS0"/>
<dbReference type="PANTHER" id="PTHR11757:SF19">
    <property type="entry name" value="PROLYL ENDOPEPTIDASE-LIKE"/>
    <property type="match status" value="1"/>
</dbReference>
<dbReference type="SUPFAM" id="SSF53474">
    <property type="entry name" value="alpha/beta-Hydrolases"/>
    <property type="match status" value="1"/>
</dbReference>
<evidence type="ECO:0000313" key="6">
    <source>
        <dbReference type="EMBL" id="GIX64621.1"/>
    </source>
</evidence>
<dbReference type="InterPro" id="IPR051543">
    <property type="entry name" value="Serine_Peptidase_S9A"/>
</dbReference>
<dbReference type="InterPro" id="IPR001375">
    <property type="entry name" value="Peptidase_S9_cat"/>
</dbReference>
<gene>
    <name evidence="6" type="ORF">BcabD6B2_40560</name>
</gene>
<dbReference type="GO" id="GO:0006508">
    <property type="term" value="P:proteolysis"/>
    <property type="evidence" value="ECO:0007669"/>
    <property type="project" value="UniProtKB-KW"/>
</dbReference>
<organism evidence="6 7">
    <name type="scientific">Babesia caballi</name>
    <dbReference type="NCBI Taxonomy" id="5871"/>
    <lineage>
        <taxon>Eukaryota</taxon>
        <taxon>Sar</taxon>
        <taxon>Alveolata</taxon>
        <taxon>Apicomplexa</taxon>
        <taxon>Aconoidasida</taxon>
        <taxon>Piroplasmida</taxon>
        <taxon>Babesiidae</taxon>
        <taxon>Babesia</taxon>
    </lineage>
</organism>
<keyword evidence="3" id="KW-0720">Serine protease</keyword>
<evidence type="ECO:0000256" key="3">
    <source>
        <dbReference type="RuleBase" id="RU368024"/>
    </source>
</evidence>
<dbReference type="GO" id="GO:0004252">
    <property type="term" value="F:serine-type endopeptidase activity"/>
    <property type="evidence" value="ECO:0007669"/>
    <property type="project" value="UniProtKB-UniRule"/>
</dbReference>
<feature type="domain" description="Peptidase S9 prolyl oligopeptidase catalytic" evidence="5">
    <location>
        <begin position="685"/>
        <end position="847"/>
    </location>
</feature>
<dbReference type="PANTHER" id="PTHR11757">
    <property type="entry name" value="PROTEASE FAMILY S9A OLIGOPEPTIDASE"/>
    <property type="match status" value="1"/>
</dbReference>
<evidence type="ECO:0000256" key="4">
    <source>
        <dbReference type="SAM" id="MobiDB-lite"/>
    </source>
</evidence>
<dbReference type="Pfam" id="PF00326">
    <property type="entry name" value="Peptidase_S9"/>
    <property type="match status" value="1"/>
</dbReference>
<comment type="function">
    <text evidence="2">Serine peptidase whose precise substrate specificity remains unclear. Does not cleave peptides after a arginine or lysine residue. Regulates trans-Golgi network morphology and sorting by regulating the membrane binding of the AP-1 complex. May play a role in the regulation of synaptic vesicle exocytosis.</text>
</comment>
<feature type="region of interest" description="Disordered" evidence="4">
    <location>
        <begin position="97"/>
        <end position="116"/>
    </location>
</feature>
<evidence type="ECO:0000259" key="5">
    <source>
        <dbReference type="Pfam" id="PF00326"/>
    </source>
</evidence>
<evidence type="ECO:0000256" key="1">
    <source>
        <dbReference type="ARBA" id="ARBA00005228"/>
    </source>
</evidence>
<feature type="compositionally biased region" description="Basic residues" evidence="4">
    <location>
        <begin position="126"/>
        <end position="137"/>
    </location>
</feature>
<dbReference type="InterPro" id="IPR029058">
    <property type="entry name" value="AB_hydrolase_fold"/>
</dbReference>
<keyword evidence="3" id="KW-0378">Hydrolase</keyword>
<keyword evidence="3" id="KW-0645">Protease</keyword>
<evidence type="ECO:0000256" key="2">
    <source>
        <dbReference type="ARBA" id="ARBA00045448"/>
    </source>
</evidence>
<protein>
    <recommendedName>
        <fullName evidence="3">Prolyl endopeptidase</fullName>
        <ecNumber evidence="3">3.4.21.-</ecNumber>
    </recommendedName>
</protein>
<name>A0AAV4LWS0_BABCB</name>
<dbReference type="Gene3D" id="3.40.50.1820">
    <property type="entry name" value="alpha/beta hydrolase"/>
    <property type="match status" value="1"/>
</dbReference>
<dbReference type="InterPro" id="IPR002470">
    <property type="entry name" value="Peptidase_S9A"/>
</dbReference>
<keyword evidence="7" id="KW-1185">Reference proteome</keyword>
<comment type="caution">
    <text evidence="6">The sequence shown here is derived from an EMBL/GenBank/DDBJ whole genome shotgun (WGS) entry which is preliminary data.</text>
</comment>
<dbReference type="Proteomes" id="UP001497744">
    <property type="component" value="Unassembled WGS sequence"/>
</dbReference>
<feature type="region of interest" description="Disordered" evidence="4">
    <location>
        <begin position="126"/>
        <end position="150"/>
    </location>
</feature>
<reference evidence="6 7" key="1">
    <citation type="submission" date="2021-06" db="EMBL/GenBank/DDBJ databases">
        <title>Genome sequence of Babesia caballi.</title>
        <authorList>
            <person name="Yamagishi J."/>
            <person name="Kidaka T."/>
            <person name="Ochi A."/>
        </authorList>
    </citation>
    <scope>NUCLEOTIDE SEQUENCE [LARGE SCALE GENOMIC DNA]</scope>
    <source>
        <strain evidence="6">USDA-D6B2</strain>
    </source>
</reference>
<evidence type="ECO:0000313" key="7">
    <source>
        <dbReference type="Proteomes" id="UP001497744"/>
    </source>
</evidence>
<sequence length="889" mass="98382">MMRELGAAGCFTDHESATCYTGDGSHQRLAGNLVHGEAVRASLDNYKRALADIPEVSSRVRAVVRKENDRISEGTGDRLEYEVFGQHAYFALNVPSNHDNGNSHTHDDFQGSERQESTFLVRAKLPSRRGMNGRKPHRDQPSDYDISQMHRRPKRLLEFGNIRDVDGNHIGDIRGIRVAEASPRAGLLGLIHEMPAGGKAANFFVVGKPKKRKNCTYITGSSLGADALRGSLSSIDELHFLPHGNAKDRYFVRLFYTVTNQQEQAWQLRTAYLCITNGALVNDRAVYTENHPSKYVSLHKTKDGRALFVAVVSHCQTFKLFCIKREKRLKMRHVPLPSDGKVLLEHRLDRVYSVHSVSSRQNEDLRTKLMRLYGGISRSQDDVVVRKGKCENVYETRNASQQEAVADASVEWAISMMNSRMLSPVKARKGRHLRRASANTDGCYRSGHNRWVAIAHLNAAVTDIDMMHRGLVIYAIRPPSTPIVMIRPFTKRQRNCKAGSENRNWEGLCMVGLPLEVGVIEPQSNTNYRSTKVEMVLNSPGTRDICCTVDLSIVARTRSANNPGLSTGGGAPNGGPSGAALNIHNSSLKVRQPYGNIALCDQEALKCDYNGRETQYHICHVHTKDGLCRVPVTLVKATNRKAKEKNCGESGIRQFVATGNKCLVYVYGAYGERLQVNNDVEHNALLELGYTLCFAHVRGGGELGEKWHMGAVKSRKPNGFHDLVDVLEFLIAKNIAQRNKIAVAATSAGGILGGCLYNLRPELCSCIVLTLPFLDVVGVMGDPSQPLTQLELGEFGNVEEANMDAIYSYSPCSNAVPKGAAKPALVIQCNDNDARAPWRHCANFVDLNSAHSDKIFMKKSAGKHTDGANHEERVQLVSERIILLETLLS</sequence>
<feature type="compositionally biased region" description="Basic and acidic residues" evidence="4">
    <location>
        <begin position="104"/>
        <end position="116"/>
    </location>
</feature>
<proteinExistence type="inferred from homology"/>
<dbReference type="GeneID" id="94196102"/>
<dbReference type="RefSeq" id="XP_067716690.1">
    <property type="nucleotide sequence ID" value="XM_067860589.1"/>
</dbReference>
<accession>A0AAV4LWS0</accession>